<sequence length="427" mass="47615">MEPKKFKSLLLLITFTVFLLFIMINFGVVWELLGILVTVLMPFFVGFLIAYLINLPYVFFADRAYAGLEKRGGFLAKMRKPLALITAYIIVFGVIVFLVGILIPQLVESTNRLIQNFSDYAKSFQVFLTDFLSKYFSIHLDSNSDIINFINNLVKMVTGGELNTFLQNLASTLAPSVFDITRNVTTTLINLGMGIVVSVYLIGCKDKLIFQSKKLCYAYVPQKAVPKVMEIADLSNNIFGKFVYGKILDSMIVGVLCFIGMSILNIEYALLISVIIGITNIIPVFGPFLGAIPSIFILLMIDPFQAIWFTIFILALQQLDGNVIGPKILGNSIGISGFWIMASVIVGGGLFGFLGMLLAVPVFSTFYVLFSRMVNNRLIKNGRIQDFSNPPTSDIIRQKMPKDPRKTAASGKPVKRVKSKFDFKKKK</sequence>
<comment type="subcellular location">
    <subcellularLocation>
        <location evidence="1">Cell membrane</location>
        <topology evidence="1">Multi-pass membrane protein</topology>
    </subcellularLocation>
</comment>
<feature type="transmembrane region" description="Helical" evidence="9">
    <location>
        <begin position="351"/>
        <end position="370"/>
    </location>
</feature>
<dbReference type="GO" id="GO:0005886">
    <property type="term" value="C:plasma membrane"/>
    <property type="evidence" value="ECO:0007669"/>
    <property type="project" value="UniProtKB-SubCell"/>
</dbReference>
<feature type="compositionally biased region" description="Basic and acidic residues" evidence="8">
    <location>
        <begin position="396"/>
        <end position="406"/>
    </location>
</feature>
<proteinExistence type="inferred from homology"/>
<evidence type="ECO:0000256" key="9">
    <source>
        <dbReference type="SAM" id="Phobius"/>
    </source>
</evidence>
<evidence type="ECO:0000313" key="11">
    <source>
        <dbReference type="Proteomes" id="UP000886787"/>
    </source>
</evidence>
<dbReference type="Pfam" id="PF01594">
    <property type="entry name" value="AI-2E_transport"/>
    <property type="match status" value="1"/>
</dbReference>
<keyword evidence="7 9" id="KW-0472">Membrane</keyword>
<organism evidence="10 11">
    <name type="scientific">Candidatus Scatavimonas merdigallinarum</name>
    <dbReference type="NCBI Taxonomy" id="2840914"/>
    <lineage>
        <taxon>Bacteria</taxon>
        <taxon>Bacillati</taxon>
        <taxon>Bacillota</taxon>
        <taxon>Clostridia</taxon>
        <taxon>Eubacteriales</taxon>
        <taxon>Oscillospiraceae</taxon>
        <taxon>Oscillospiraceae incertae sedis</taxon>
        <taxon>Candidatus Scatavimonas</taxon>
    </lineage>
</organism>
<evidence type="ECO:0000256" key="5">
    <source>
        <dbReference type="ARBA" id="ARBA00022692"/>
    </source>
</evidence>
<feature type="transmembrane region" description="Helical" evidence="9">
    <location>
        <begin position="35"/>
        <end position="60"/>
    </location>
</feature>
<feature type="transmembrane region" description="Helical" evidence="9">
    <location>
        <begin position="81"/>
        <end position="103"/>
    </location>
</feature>
<evidence type="ECO:0000256" key="1">
    <source>
        <dbReference type="ARBA" id="ARBA00004651"/>
    </source>
</evidence>
<feature type="transmembrane region" description="Helical" evidence="9">
    <location>
        <begin position="9"/>
        <end position="29"/>
    </location>
</feature>
<comment type="similarity">
    <text evidence="2">Belongs to the autoinducer-2 exporter (AI-2E) (TC 2.A.86) family.</text>
</comment>
<keyword evidence="6 9" id="KW-1133">Transmembrane helix</keyword>
<keyword evidence="5 9" id="KW-0812">Transmembrane</keyword>
<dbReference type="PANTHER" id="PTHR21716">
    <property type="entry name" value="TRANSMEMBRANE PROTEIN"/>
    <property type="match status" value="1"/>
</dbReference>
<feature type="transmembrane region" description="Helical" evidence="9">
    <location>
        <begin position="184"/>
        <end position="204"/>
    </location>
</feature>
<evidence type="ECO:0000256" key="4">
    <source>
        <dbReference type="ARBA" id="ARBA00022475"/>
    </source>
</evidence>
<evidence type="ECO:0000256" key="2">
    <source>
        <dbReference type="ARBA" id="ARBA00009773"/>
    </source>
</evidence>
<keyword evidence="4" id="KW-1003">Cell membrane</keyword>
<evidence type="ECO:0000256" key="7">
    <source>
        <dbReference type="ARBA" id="ARBA00023136"/>
    </source>
</evidence>
<keyword evidence="3" id="KW-0813">Transport</keyword>
<evidence type="ECO:0000256" key="6">
    <source>
        <dbReference type="ARBA" id="ARBA00022989"/>
    </source>
</evidence>
<accession>A0A9D0ZKX9</accession>
<comment type="caution">
    <text evidence="10">The sequence shown here is derived from an EMBL/GenBank/DDBJ whole genome shotgun (WGS) entry which is preliminary data.</text>
</comment>
<dbReference type="PANTHER" id="PTHR21716:SF53">
    <property type="entry name" value="PERMEASE PERM-RELATED"/>
    <property type="match status" value="1"/>
</dbReference>
<dbReference type="InterPro" id="IPR002549">
    <property type="entry name" value="AI-2E-like"/>
</dbReference>
<evidence type="ECO:0000313" key="10">
    <source>
        <dbReference type="EMBL" id="HIQ81331.1"/>
    </source>
</evidence>
<feature type="transmembrane region" description="Helical" evidence="9">
    <location>
        <begin position="295"/>
        <end position="316"/>
    </location>
</feature>
<dbReference type="AlphaFoldDB" id="A0A9D0ZKX9"/>
<feature type="region of interest" description="Disordered" evidence="8">
    <location>
        <begin position="390"/>
        <end position="427"/>
    </location>
</feature>
<feature type="transmembrane region" description="Helical" evidence="9">
    <location>
        <begin position="268"/>
        <end position="289"/>
    </location>
</feature>
<name>A0A9D0ZKX9_9FIRM</name>
<feature type="compositionally biased region" description="Basic residues" evidence="8">
    <location>
        <begin position="413"/>
        <end position="427"/>
    </location>
</feature>
<gene>
    <name evidence="10" type="ORF">IAD32_08650</name>
</gene>
<dbReference type="GO" id="GO:0055085">
    <property type="term" value="P:transmembrane transport"/>
    <property type="evidence" value="ECO:0007669"/>
    <property type="project" value="TreeGrafter"/>
</dbReference>
<dbReference type="EMBL" id="DVFW01000046">
    <property type="protein sequence ID" value="HIQ81331.1"/>
    <property type="molecule type" value="Genomic_DNA"/>
</dbReference>
<reference evidence="10" key="2">
    <citation type="journal article" date="2021" name="PeerJ">
        <title>Extensive microbial diversity within the chicken gut microbiome revealed by metagenomics and culture.</title>
        <authorList>
            <person name="Gilroy R."/>
            <person name="Ravi A."/>
            <person name="Getino M."/>
            <person name="Pursley I."/>
            <person name="Horton D.L."/>
            <person name="Alikhan N.F."/>
            <person name="Baker D."/>
            <person name="Gharbi K."/>
            <person name="Hall N."/>
            <person name="Watson M."/>
            <person name="Adriaenssens E.M."/>
            <person name="Foster-Nyarko E."/>
            <person name="Jarju S."/>
            <person name="Secka A."/>
            <person name="Antonio M."/>
            <person name="Oren A."/>
            <person name="Chaudhuri R.R."/>
            <person name="La Ragione R."/>
            <person name="Hildebrand F."/>
            <person name="Pallen M.J."/>
        </authorList>
    </citation>
    <scope>NUCLEOTIDE SEQUENCE</scope>
    <source>
        <strain evidence="10">ChiSjej1B19-3389</strain>
    </source>
</reference>
<evidence type="ECO:0000256" key="8">
    <source>
        <dbReference type="SAM" id="MobiDB-lite"/>
    </source>
</evidence>
<dbReference type="Proteomes" id="UP000886787">
    <property type="component" value="Unassembled WGS sequence"/>
</dbReference>
<protein>
    <submittedName>
        <fullName evidence="10">AI-2E family transporter</fullName>
    </submittedName>
</protein>
<reference evidence="10" key="1">
    <citation type="submission" date="2020-10" db="EMBL/GenBank/DDBJ databases">
        <authorList>
            <person name="Gilroy R."/>
        </authorList>
    </citation>
    <scope>NUCLEOTIDE SEQUENCE</scope>
    <source>
        <strain evidence="10">ChiSjej1B19-3389</strain>
    </source>
</reference>
<evidence type="ECO:0000256" key="3">
    <source>
        <dbReference type="ARBA" id="ARBA00022448"/>
    </source>
</evidence>